<name>A0A7U2I216_PHANO</name>
<evidence type="ECO:0000259" key="3">
    <source>
        <dbReference type="PROSITE" id="PS50966"/>
    </source>
</evidence>
<dbReference type="VEuPathDB" id="FungiDB:JI435_017560"/>
<evidence type="ECO:0000256" key="1">
    <source>
        <dbReference type="PROSITE-ProRule" id="PRU00325"/>
    </source>
</evidence>
<sequence length="217" mass="23433">MSITMSLPTSRRFITQLLDALPSSAGTHDAATNPLSSVPESAKKQLLSLQVLFPSEFLPALDLLDRRLVVRLKISDENGNTRNEDSAARNNSTTAPAHDYTPSSIYYVSSAQPRRHASSYDTSTSYQVRLRAWNCSCPAFAFAAFPAVHPEPTYQPSDATEDAWFGGVSLGEGIPPVCKHLLACVLVEKCAGLFGGFVVEREVGVEEAVGWAAGWGD</sequence>
<organism evidence="4 5">
    <name type="scientific">Phaeosphaeria nodorum (strain SN15 / ATCC MYA-4574 / FGSC 10173)</name>
    <name type="common">Glume blotch fungus</name>
    <name type="synonym">Parastagonospora nodorum</name>
    <dbReference type="NCBI Taxonomy" id="321614"/>
    <lineage>
        <taxon>Eukaryota</taxon>
        <taxon>Fungi</taxon>
        <taxon>Dikarya</taxon>
        <taxon>Ascomycota</taxon>
        <taxon>Pezizomycotina</taxon>
        <taxon>Dothideomycetes</taxon>
        <taxon>Pleosporomycetidae</taxon>
        <taxon>Pleosporales</taxon>
        <taxon>Pleosporineae</taxon>
        <taxon>Phaeosphaeriaceae</taxon>
        <taxon>Parastagonospora</taxon>
    </lineage>
</organism>
<dbReference type="GO" id="GO:0008270">
    <property type="term" value="F:zinc ion binding"/>
    <property type="evidence" value="ECO:0007669"/>
    <property type="project" value="UniProtKB-KW"/>
</dbReference>
<keyword evidence="5" id="KW-1185">Reference proteome</keyword>
<keyword evidence="1" id="KW-0479">Metal-binding</keyword>
<evidence type="ECO:0000256" key="2">
    <source>
        <dbReference type="SAM" id="MobiDB-lite"/>
    </source>
</evidence>
<reference evidence="5" key="1">
    <citation type="journal article" date="2021" name="BMC Genomics">
        <title>Chromosome-level genome assembly and manually-curated proteome of model necrotroph Parastagonospora nodorum Sn15 reveals a genome-wide trove of candidate effector homologs, and redundancy of virulence-related functions within an accessory chromosome.</title>
        <authorList>
            <person name="Bertazzoni S."/>
            <person name="Jones D.A.B."/>
            <person name="Phan H.T."/>
            <person name="Tan K.-C."/>
            <person name="Hane J.K."/>
        </authorList>
    </citation>
    <scope>NUCLEOTIDE SEQUENCE [LARGE SCALE GENOMIC DNA]</scope>
    <source>
        <strain evidence="5">SN15 / ATCC MYA-4574 / FGSC 10173)</strain>
    </source>
</reference>
<keyword evidence="1" id="KW-0863">Zinc-finger</keyword>
<feature type="compositionally biased region" description="Polar residues" evidence="2">
    <location>
        <begin position="88"/>
        <end position="99"/>
    </location>
</feature>
<evidence type="ECO:0000313" key="5">
    <source>
        <dbReference type="Proteomes" id="UP000663193"/>
    </source>
</evidence>
<protein>
    <recommendedName>
        <fullName evidence="3">SWIM-type domain-containing protein</fullName>
    </recommendedName>
</protein>
<feature type="domain" description="SWIM-type" evidence="3">
    <location>
        <begin position="126"/>
        <end position="189"/>
    </location>
</feature>
<accession>A0A7U2I216</accession>
<dbReference type="AlphaFoldDB" id="A0A7U2I216"/>
<feature type="region of interest" description="Disordered" evidence="2">
    <location>
        <begin position="78"/>
        <end position="99"/>
    </location>
</feature>
<dbReference type="Proteomes" id="UP000663193">
    <property type="component" value="Chromosome 6"/>
</dbReference>
<dbReference type="EMBL" id="CP069028">
    <property type="protein sequence ID" value="QRC96871.1"/>
    <property type="molecule type" value="Genomic_DNA"/>
</dbReference>
<dbReference type="InterPro" id="IPR007527">
    <property type="entry name" value="Znf_SWIM"/>
</dbReference>
<dbReference type="OrthoDB" id="5413281at2759"/>
<keyword evidence="1" id="KW-0862">Zinc</keyword>
<gene>
    <name evidence="4" type="ORF">JI435_017560</name>
</gene>
<dbReference type="PROSITE" id="PS50966">
    <property type="entry name" value="ZF_SWIM"/>
    <property type="match status" value="1"/>
</dbReference>
<evidence type="ECO:0000313" key="4">
    <source>
        <dbReference type="EMBL" id="QRC96871.1"/>
    </source>
</evidence>
<proteinExistence type="predicted"/>